<feature type="transmembrane region" description="Helical" evidence="6">
    <location>
        <begin position="119"/>
        <end position="137"/>
    </location>
</feature>
<keyword evidence="8" id="KW-1185">Reference proteome</keyword>
<feature type="transmembrane region" description="Helical" evidence="6">
    <location>
        <begin position="398"/>
        <end position="416"/>
    </location>
</feature>
<feature type="transmembrane region" description="Helical" evidence="6">
    <location>
        <begin position="149"/>
        <end position="169"/>
    </location>
</feature>
<feature type="transmembrane region" description="Helical" evidence="6">
    <location>
        <begin position="64"/>
        <end position="87"/>
    </location>
</feature>
<keyword evidence="3 6" id="KW-0812">Transmembrane</keyword>
<evidence type="ECO:0000313" key="7">
    <source>
        <dbReference type="EMBL" id="MDZ5472505.1"/>
    </source>
</evidence>
<feature type="transmembrane region" description="Helical" evidence="6">
    <location>
        <begin position="36"/>
        <end position="58"/>
    </location>
</feature>
<proteinExistence type="inferred from homology"/>
<feature type="transmembrane region" description="Helical" evidence="6">
    <location>
        <begin position="247"/>
        <end position="269"/>
    </location>
</feature>
<evidence type="ECO:0000256" key="3">
    <source>
        <dbReference type="ARBA" id="ARBA00022692"/>
    </source>
</evidence>
<dbReference type="EMBL" id="JAXOFX010000007">
    <property type="protein sequence ID" value="MDZ5472505.1"/>
    <property type="molecule type" value="Genomic_DNA"/>
</dbReference>
<reference evidence="7 8" key="1">
    <citation type="submission" date="2023-11" db="EMBL/GenBank/DDBJ databases">
        <title>Bacillus jintuensis, isolated from a mudflat on the Beibu Gulf coast.</title>
        <authorList>
            <person name="Li M."/>
        </authorList>
    </citation>
    <scope>NUCLEOTIDE SEQUENCE [LARGE SCALE GENOMIC DNA]</scope>
    <source>
        <strain evidence="7 8">31A1R</strain>
    </source>
</reference>
<name>A0ABU5IZB0_9BACI</name>
<evidence type="ECO:0000256" key="6">
    <source>
        <dbReference type="SAM" id="Phobius"/>
    </source>
</evidence>
<organism evidence="7 8">
    <name type="scientific">Robertmurraya mangrovi</name>
    <dbReference type="NCBI Taxonomy" id="3098077"/>
    <lineage>
        <taxon>Bacteria</taxon>
        <taxon>Bacillati</taxon>
        <taxon>Bacillota</taxon>
        <taxon>Bacilli</taxon>
        <taxon>Bacillales</taxon>
        <taxon>Bacillaceae</taxon>
        <taxon>Robertmurraya</taxon>
    </lineage>
</organism>
<feature type="transmembrane region" description="Helical" evidence="6">
    <location>
        <begin position="422"/>
        <end position="440"/>
    </location>
</feature>
<comment type="caution">
    <text evidence="7">The sequence shown here is derived from an EMBL/GenBank/DDBJ whole genome shotgun (WGS) entry which is preliminary data.</text>
</comment>
<dbReference type="Proteomes" id="UP001290455">
    <property type="component" value="Unassembled WGS sequence"/>
</dbReference>
<dbReference type="Pfam" id="PF02133">
    <property type="entry name" value="Transp_cyt_pur"/>
    <property type="match status" value="1"/>
</dbReference>
<evidence type="ECO:0000313" key="8">
    <source>
        <dbReference type="Proteomes" id="UP001290455"/>
    </source>
</evidence>
<evidence type="ECO:0000256" key="4">
    <source>
        <dbReference type="ARBA" id="ARBA00022989"/>
    </source>
</evidence>
<comment type="subcellular location">
    <subcellularLocation>
        <location evidence="1">Membrane</location>
        <topology evidence="1">Multi-pass membrane protein</topology>
    </subcellularLocation>
</comment>
<dbReference type="InterPro" id="IPR001248">
    <property type="entry name" value="Pur-cyt_permease"/>
</dbReference>
<dbReference type="Gene3D" id="1.10.4160.10">
    <property type="entry name" value="Hydantoin permease"/>
    <property type="match status" value="1"/>
</dbReference>
<sequence length="446" mass="48354">MESAAKVQQPVRHSTIEKFGLEAVPKELRKTSWYDYFILQVSFSVNSGNFLVPALAVLNGGLSFLSAVLATVIGAAAAFFFVSLLTFPGSKNGIPAQYAIRSMLGTFTARYIASPIRSLTSLYWFSVQTIGGTIVLIELGKRVFNFELSFLPVAITLAILMSVLALVGFEAVKKATKYFMPFLIIGQIVLFVLFIQEANNIASSQPILELQGSVKTFFFYSSLAFVQYVSGVSASSDMARYARSSKGAFWGLFSGNTFGFLLTALLGALSASLLGEWNPFVSASTLTSSYVVLFLIFICVFVSMISINLNNAYTGGFSLLNTFQGLGRVKSALVFGVFAVVLSCFPTLVNEAQNYISLLGTLVIPISAVIVSDFIIVKKCQLTEEDIEGLIRSNRLSINKLAILAIVFGALLYGLLPKSLSPGFISFVATSIFYVVASIIKKINKH</sequence>
<dbReference type="RefSeq" id="WP_322446806.1">
    <property type="nucleotide sequence ID" value="NZ_JAXOFX010000007.1"/>
</dbReference>
<feature type="transmembrane region" description="Helical" evidence="6">
    <location>
        <begin position="331"/>
        <end position="349"/>
    </location>
</feature>
<keyword evidence="4 6" id="KW-1133">Transmembrane helix</keyword>
<feature type="transmembrane region" description="Helical" evidence="6">
    <location>
        <begin position="289"/>
        <end position="310"/>
    </location>
</feature>
<accession>A0ABU5IZB0</accession>
<evidence type="ECO:0000256" key="1">
    <source>
        <dbReference type="ARBA" id="ARBA00004141"/>
    </source>
</evidence>
<feature type="transmembrane region" description="Helical" evidence="6">
    <location>
        <begin position="355"/>
        <end position="377"/>
    </location>
</feature>
<evidence type="ECO:0000256" key="2">
    <source>
        <dbReference type="ARBA" id="ARBA00008974"/>
    </source>
</evidence>
<dbReference type="PANTHER" id="PTHR30569">
    <property type="entry name" value="CYTOSINE TRANSPORTER CODB"/>
    <property type="match status" value="1"/>
</dbReference>
<comment type="similarity">
    <text evidence="2">Belongs to the purine-cytosine permease (2.A.39) family.</text>
</comment>
<feature type="transmembrane region" description="Helical" evidence="6">
    <location>
        <begin position="216"/>
        <end position="235"/>
    </location>
</feature>
<keyword evidence="5 6" id="KW-0472">Membrane</keyword>
<evidence type="ECO:0000256" key="5">
    <source>
        <dbReference type="ARBA" id="ARBA00023136"/>
    </source>
</evidence>
<dbReference type="InterPro" id="IPR030191">
    <property type="entry name" value="CodB"/>
</dbReference>
<protein>
    <submittedName>
        <fullName evidence="7">Cytosine permease</fullName>
    </submittedName>
</protein>
<gene>
    <name evidence="7" type="ORF">SM124_12165</name>
</gene>
<feature type="transmembrane region" description="Helical" evidence="6">
    <location>
        <begin position="178"/>
        <end position="196"/>
    </location>
</feature>
<dbReference type="PANTHER" id="PTHR30569:SF0">
    <property type="entry name" value="CYTOSINE PERMEASE"/>
    <property type="match status" value="1"/>
</dbReference>